<reference evidence="1" key="2">
    <citation type="journal article" date="2015" name="Data Brief">
        <title>Shoot transcriptome of the giant reed, Arundo donax.</title>
        <authorList>
            <person name="Barrero R.A."/>
            <person name="Guerrero F.D."/>
            <person name="Moolhuijzen P."/>
            <person name="Goolsby J.A."/>
            <person name="Tidwell J."/>
            <person name="Bellgard S.E."/>
            <person name="Bellgard M.I."/>
        </authorList>
    </citation>
    <scope>NUCLEOTIDE SEQUENCE</scope>
    <source>
        <tissue evidence="1">Shoot tissue taken approximately 20 cm above the soil surface</tissue>
    </source>
</reference>
<dbReference type="AlphaFoldDB" id="A0A0A9A236"/>
<sequence length="32" mass="3740">MGRRWMVADDEDVRCCNTLVEGVRSRGYNTYS</sequence>
<proteinExistence type="predicted"/>
<name>A0A0A9A236_ARUDO</name>
<dbReference type="EMBL" id="GBRH01253867">
    <property type="protein sequence ID" value="JAD44028.1"/>
    <property type="molecule type" value="Transcribed_RNA"/>
</dbReference>
<evidence type="ECO:0000313" key="1">
    <source>
        <dbReference type="EMBL" id="JAD44028.1"/>
    </source>
</evidence>
<accession>A0A0A9A236</accession>
<protein>
    <submittedName>
        <fullName evidence="1">Uncharacterized protein</fullName>
    </submittedName>
</protein>
<reference evidence="1" key="1">
    <citation type="submission" date="2014-09" db="EMBL/GenBank/DDBJ databases">
        <authorList>
            <person name="Magalhaes I.L.F."/>
            <person name="Oliveira U."/>
            <person name="Santos F.R."/>
            <person name="Vidigal T.H.D.A."/>
            <person name="Brescovit A.D."/>
            <person name="Santos A.J."/>
        </authorList>
    </citation>
    <scope>NUCLEOTIDE SEQUENCE</scope>
    <source>
        <tissue evidence="1">Shoot tissue taken approximately 20 cm above the soil surface</tissue>
    </source>
</reference>
<organism evidence="1">
    <name type="scientific">Arundo donax</name>
    <name type="common">Giant reed</name>
    <name type="synonym">Donax arundinaceus</name>
    <dbReference type="NCBI Taxonomy" id="35708"/>
    <lineage>
        <taxon>Eukaryota</taxon>
        <taxon>Viridiplantae</taxon>
        <taxon>Streptophyta</taxon>
        <taxon>Embryophyta</taxon>
        <taxon>Tracheophyta</taxon>
        <taxon>Spermatophyta</taxon>
        <taxon>Magnoliopsida</taxon>
        <taxon>Liliopsida</taxon>
        <taxon>Poales</taxon>
        <taxon>Poaceae</taxon>
        <taxon>PACMAD clade</taxon>
        <taxon>Arundinoideae</taxon>
        <taxon>Arundineae</taxon>
        <taxon>Arundo</taxon>
    </lineage>
</organism>